<protein>
    <recommendedName>
        <fullName evidence="4">DUF4382 domain-containing protein</fullName>
    </recommendedName>
</protein>
<sequence length="279" mass="30367">MKIALCVLACLLQLGCSQASYDRKVKNTSSNTKADSTSAELETTEELAETTEVLVSEPVMVAGSFLFCQIVDDIYCRIDTKDQKNIPIDAAISEQFFIDNVAVESTRLDGELWRWKLPVTLVASIKIDLSLEFNGNILARYSTFIENQILHLGDGTTQLQGCSQETLTNSVLVGLSIDKKVELARKGSLAINIGGLCGIGRADDSRVEVLNAQEIIIFTEFLPTTPAPLDIQFLVPDLDMGEYTVRVSAGIDPDPDDLFMTGFGLSPIPTLSNIVATPQ</sequence>
<keyword evidence="3" id="KW-1185">Reference proteome</keyword>
<feature type="chain" id="PRO_5013187293" description="DUF4382 domain-containing protein" evidence="1">
    <location>
        <begin position="20"/>
        <end position="279"/>
    </location>
</feature>
<evidence type="ECO:0008006" key="4">
    <source>
        <dbReference type="Google" id="ProtNLM"/>
    </source>
</evidence>
<organism evidence="2 3">
    <name type="scientific">Pseudobacteriovorax antillogorgiicola</name>
    <dbReference type="NCBI Taxonomy" id="1513793"/>
    <lineage>
        <taxon>Bacteria</taxon>
        <taxon>Pseudomonadati</taxon>
        <taxon>Bdellovibrionota</taxon>
        <taxon>Oligoflexia</taxon>
        <taxon>Oligoflexales</taxon>
        <taxon>Pseudobacteriovoracaceae</taxon>
        <taxon>Pseudobacteriovorax</taxon>
    </lineage>
</organism>
<dbReference type="Proteomes" id="UP000192907">
    <property type="component" value="Unassembled WGS sequence"/>
</dbReference>
<keyword evidence="1" id="KW-0732">Signal</keyword>
<dbReference type="EMBL" id="FWZT01000052">
    <property type="protein sequence ID" value="SMF84118.1"/>
    <property type="molecule type" value="Genomic_DNA"/>
</dbReference>
<feature type="signal peptide" evidence="1">
    <location>
        <begin position="1"/>
        <end position="19"/>
    </location>
</feature>
<reference evidence="3" key="1">
    <citation type="submission" date="2017-04" db="EMBL/GenBank/DDBJ databases">
        <authorList>
            <person name="Varghese N."/>
            <person name="Submissions S."/>
        </authorList>
    </citation>
    <scope>NUCLEOTIDE SEQUENCE [LARGE SCALE GENOMIC DNA]</scope>
    <source>
        <strain evidence="3">RKEM611</strain>
    </source>
</reference>
<accession>A0A1Y6CS10</accession>
<evidence type="ECO:0000313" key="2">
    <source>
        <dbReference type="EMBL" id="SMF84118.1"/>
    </source>
</evidence>
<evidence type="ECO:0000313" key="3">
    <source>
        <dbReference type="Proteomes" id="UP000192907"/>
    </source>
</evidence>
<dbReference type="STRING" id="1513793.SAMN06296036_15211"/>
<evidence type="ECO:0000256" key="1">
    <source>
        <dbReference type="SAM" id="SignalP"/>
    </source>
</evidence>
<name>A0A1Y6CS10_9BACT</name>
<gene>
    <name evidence="2" type="ORF">SAMN06296036_15211</name>
</gene>
<proteinExistence type="predicted"/>
<dbReference type="AlphaFoldDB" id="A0A1Y6CS10"/>
<dbReference type="RefSeq" id="WP_132326434.1">
    <property type="nucleotide sequence ID" value="NZ_FWZT01000052.1"/>
</dbReference>